<dbReference type="PATRIC" id="fig|1423727.3.peg.678"/>
<proteinExistence type="predicted"/>
<feature type="chain" id="PRO_5006415122" description="WxL domain-containing protein" evidence="1">
    <location>
        <begin position="24"/>
        <end position="213"/>
    </location>
</feature>
<comment type="caution">
    <text evidence="2">The sequence shown here is derived from an EMBL/GenBank/DDBJ whole genome shotgun (WGS) entry which is preliminary data.</text>
</comment>
<gene>
    <name evidence="2" type="ORF">FC34_GL000675</name>
</gene>
<dbReference type="EMBL" id="AYZQ01000001">
    <property type="protein sequence ID" value="KRM72961.1"/>
    <property type="molecule type" value="Genomic_DNA"/>
</dbReference>
<accession>A0A0R2B053</accession>
<dbReference type="RefSeq" id="WP_057893968.1">
    <property type="nucleotide sequence ID" value="NZ_AYZQ01000001.1"/>
</dbReference>
<evidence type="ECO:0008006" key="4">
    <source>
        <dbReference type="Google" id="ProtNLM"/>
    </source>
</evidence>
<sequence>MFNPKFSRLTVLAGILWSTAAFAAPVVNAERSDTLNTLGEIGIVESNSFTVQKAPYLKFASANLDKLQDGEDQTLALESFTVNNEGYHTDVEGNSDVADEIVIKNNTEVQNWSLSVEMTDFINDSTTLKVESLNLYTDQGDAPLKLIPGGSAKNIVTGGREKKTIKIKPTTSNATISGNNADNLKINVKDTDKPFQARITWNLKDAPAGEPAQ</sequence>
<keyword evidence="3" id="KW-1185">Reference proteome</keyword>
<evidence type="ECO:0000313" key="3">
    <source>
        <dbReference type="Proteomes" id="UP000051672"/>
    </source>
</evidence>
<dbReference type="Proteomes" id="UP000051672">
    <property type="component" value="Unassembled WGS sequence"/>
</dbReference>
<name>A0A0R2B053_9LACO</name>
<dbReference type="STRING" id="1423727.FC34_GL000675"/>
<reference evidence="2 3" key="1">
    <citation type="journal article" date="2015" name="Genome Announc.">
        <title>Expanding the biotechnology potential of lactobacilli through comparative genomics of 213 strains and associated genera.</title>
        <authorList>
            <person name="Sun Z."/>
            <person name="Harris H.M."/>
            <person name="McCann A."/>
            <person name="Guo C."/>
            <person name="Argimon S."/>
            <person name="Zhang W."/>
            <person name="Yang X."/>
            <person name="Jeffery I.B."/>
            <person name="Cooney J.C."/>
            <person name="Kagawa T.F."/>
            <person name="Liu W."/>
            <person name="Song Y."/>
            <person name="Salvetti E."/>
            <person name="Wrobel A."/>
            <person name="Rasinkangas P."/>
            <person name="Parkhill J."/>
            <person name="Rea M.C."/>
            <person name="O'Sullivan O."/>
            <person name="Ritari J."/>
            <person name="Douillard F.P."/>
            <person name="Paul Ross R."/>
            <person name="Yang R."/>
            <person name="Briner A.E."/>
            <person name="Felis G.E."/>
            <person name="de Vos W.M."/>
            <person name="Barrangou R."/>
            <person name="Klaenhammer T.R."/>
            <person name="Caufield P.W."/>
            <person name="Cui Y."/>
            <person name="Zhang H."/>
            <person name="O'Toole P.W."/>
        </authorList>
    </citation>
    <scope>NUCLEOTIDE SEQUENCE [LARGE SCALE GENOMIC DNA]</scope>
    <source>
        <strain evidence="2 3">DSM 23927</strain>
    </source>
</reference>
<protein>
    <recommendedName>
        <fullName evidence="4">WxL domain-containing protein</fullName>
    </recommendedName>
</protein>
<feature type="signal peptide" evidence="1">
    <location>
        <begin position="1"/>
        <end position="23"/>
    </location>
</feature>
<organism evidence="2 3">
    <name type="scientific">Lacticaseibacillus brantae DSM 23927</name>
    <dbReference type="NCBI Taxonomy" id="1423727"/>
    <lineage>
        <taxon>Bacteria</taxon>
        <taxon>Bacillati</taxon>
        <taxon>Bacillota</taxon>
        <taxon>Bacilli</taxon>
        <taxon>Lactobacillales</taxon>
        <taxon>Lactobacillaceae</taxon>
        <taxon>Lacticaseibacillus</taxon>
    </lineage>
</organism>
<dbReference type="AlphaFoldDB" id="A0A0R2B053"/>
<evidence type="ECO:0000313" key="2">
    <source>
        <dbReference type="EMBL" id="KRM72961.1"/>
    </source>
</evidence>
<evidence type="ECO:0000256" key="1">
    <source>
        <dbReference type="SAM" id="SignalP"/>
    </source>
</evidence>
<keyword evidence="1" id="KW-0732">Signal</keyword>